<dbReference type="Gene3D" id="3.30.360.10">
    <property type="entry name" value="Dihydrodipicolinate Reductase, domain 2"/>
    <property type="match status" value="1"/>
</dbReference>
<organism evidence="1 2">
    <name type="scientific">Lentibacillus salinarum</name>
    <dbReference type="NCBI Taxonomy" id="446820"/>
    <lineage>
        <taxon>Bacteria</taxon>
        <taxon>Bacillati</taxon>
        <taxon>Bacillota</taxon>
        <taxon>Bacilli</taxon>
        <taxon>Bacillales</taxon>
        <taxon>Bacillaceae</taxon>
        <taxon>Lentibacillus</taxon>
    </lineage>
</organism>
<sequence length="82" mass="9629">MFENPGDMYKPRIVMNDNKEETPLPADDHPNNMVYEAREFARIIDEDDIQAYEQLKELSYEVLGVTKKVRYENGILFDSEKA</sequence>
<name>A0ABW3ZVP7_9BACI</name>
<comment type="caution">
    <text evidence="1">The sequence shown here is derived from an EMBL/GenBank/DDBJ whole genome shotgun (WGS) entry which is preliminary data.</text>
</comment>
<evidence type="ECO:0000313" key="1">
    <source>
        <dbReference type="EMBL" id="MFD1362120.1"/>
    </source>
</evidence>
<protein>
    <submittedName>
        <fullName evidence="1">Uncharacterized protein</fullName>
    </submittedName>
</protein>
<evidence type="ECO:0000313" key="2">
    <source>
        <dbReference type="Proteomes" id="UP001597178"/>
    </source>
</evidence>
<accession>A0ABW3ZVP7</accession>
<keyword evidence="2" id="KW-1185">Reference proteome</keyword>
<dbReference type="EMBL" id="JBHTNH010000023">
    <property type="protein sequence ID" value="MFD1362120.1"/>
    <property type="molecule type" value="Genomic_DNA"/>
</dbReference>
<gene>
    <name evidence="1" type="ORF">ACFQ4A_10685</name>
</gene>
<proteinExistence type="predicted"/>
<dbReference type="RefSeq" id="WP_382400351.1">
    <property type="nucleotide sequence ID" value="NZ_JBHTNH010000023.1"/>
</dbReference>
<dbReference type="Proteomes" id="UP001597178">
    <property type="component" value="Unassembled WGS sequence"/>
</dbReference>
<reference evidence="2" key="1">
    <citation type="journal article" date="2019" name="Int. J. Syst. Evol. Microbiol.">
        <title>The Global Catalogue of Microorganisms (GCM) 10K type strain sequencing project: providing services to taxonomists for standard genome sequencing and annotation.</title>
        <authorList>
            <consortium name="The Broad Institute Genomics Platform"/>
            <consortium name="The Broad Institute Genome Sequencing Center for Infectious Disease"/>
            <person name="Wu L."/>
            <person name="Ma J."/>
        </authorList>
    </citation>
    <scope>NUCLEOTIDE SEQUENCE [LARGE SCALE GENOMIC DNA]</scope>
    <source>
        <strain evidence="2">CCUG 54822</strain>
    </source>
</reference>